<sequence length="221" mass="24327">MDYPMTLAALNAELHQVLPDAQLVTTRLPGLPELQLWLLDPANLNRAFSSEETRQLLEQPPYWSFCWGSGLALARWILVNPQQVRGMRVLDFGSGSGIVAIACAMAGARQSIACDLDPQAQSASALNAQLNGVPLTLAADYFAVTGEIDLIIAADVLYDSDNRVFLEHFRQRAPRAILADSRVRDLQHPGYTRLDTLHGQTWPDLGEPETFRQVALYGTVA</sequence>
<keyword evidence="2 3" id="KW-0808">Transferase</keyword>
<accession>A0A7V7GMB2</accession>
<name>A0A7V7GMB2_9GAMM</name>
<keyword evidence="1 3" id="KW-0489">Methyltransferase</keyword>
<proteinExistence type="predicted"/>
<dbReference type="OrthoDB" id="9794615at2"/>
<dbReference type="Proteomes" id="UP000463138">
    <property type="component" value="Unassembled WGS sequence"/>
</dbReference>
<reference evidence="3 4" key="1">
    <citation type="submission" date="2018-07" db="EMBL/GenBank/DDBJ databases">
        <title>Pseudomonas laoshanensis sp. nov., isolated from soil.</title>
        <authorList>
            <person name="Sun J."/>
            <person name="Yu L."/>
            <person name="Wang M."/>
            <person name="Zhang C."/>
        </authorList>
    </citation>
    <scope>NUCLEOTIDE SEQUENCE [LARGE SCALE GENOMIC DNA]</scope>
    <source>
        <strain evidence="3 4">Y22</strain>
    </source>
</reference>
<dbReference type="PANTHER" id="PTHR43648:SF1">
    <property type="entry name" value="ELECTRON TRANSFER FLAVOPROTEIN BETA SUBUNIT LYSINE METHYLTRANSFERASE"/>
    <property type="match status" value="1"/>
</dbReference>
<dbReference type="Gene3D" id="3.40.50.150">
    <property type="entry name" value="Vaccinia Virus protein VP39"/>
    <property type="match status" value="1"/>
</dbReference>
<protein>
    <submittedName>
        <fullName evidence="3">Methyltransferase</fullName>
    </submittedName>
</protein>
<dbReference type="InterPro" id="IPR050078">
    <property type="entry name" value="Ribosomal_L11_MeTrfase_PrmA"/>
</dbReference>
<dbReference type="EMBL" id="QOVF01000011">
    <property type="protein sequence ID" value="KAA0690119.1"/>
    <property type="molecule type" value="Genomic_DNA"/>
</dbReference>
<dbReference type="PANTHER" id="PTHR43648">
    <property type="entry name" value="ELECTRON TRANSFER FLAVOPROTEIN BETA SUBUNIT LYSINE METHYLTRANSFERASE"/>
    <property type="match status" value="1"/>
</dbReference>
<dbReference type="AlphaFoldDB" id="A0A7V7GMB2"/>
<comment type="caution">
    <text evidence="3">The sequence shown here is derived from an EMBL/GenBank/DDBJ whole genome shotgun (WGS) entry which is preliminary data.</text>
</comment>
<evidence type="ECO:0000313" key="4">
    <source>
        <dbReference type="Proteomes" id="UP000463138"/>
    </source>
</evidence>
<dbReference type="GO" id="GO:0032259">
    <property type="term" value="P:methylation"/>
    <property type="evidence" value="ECO:0007669"/>
    <property type="project" value="UniProtKB-KW"/>
</dbReference>
<dbReference type="GO" id="GO:0016279">
    <property type="term" value="F:protein-lysine N-methyltransferase activity"/>
    <property type="evidence" value="ECO:0007669"/>
    <property type="project" value="TreeGrafter"/>
</dbReference>
<evidence type="ECO:0000313" key="3">
    <source>
        <dbReference type="EMBL" id="KAA0690119.1"/>
    </source>
</evidence>
<dbReference type="Pfam" id="PF06325">
    <property type="entry name" value="PrmA"/>
    <property type="match status" value="1"/>
</dbReference>
<dbReference type="SUPFAM" id="SSF53335">
    <property type="entry name" value="S-adenosyl-L-methionine-dependent methyltransferases"/>
    <property type="match status" value="1"/>
</dbReference>
<dbReference type="InterPro" id="IPR029063">
    <property type="entry name" value="SAM-dependent_MTases_sf"/>
</dbReference>
<gene>
    <name evidence="3" type="ORF">DT594_18395</name>
</gene>
<keyword evidence="4" id="KW-1185">Reference proteome</keyword>
<organism evidence="3 4">
    <name type="scientific">Halopseudomonas laoshanensis</name>
    <dbReference type="NCBI Taxonomy" id="2268758"/>
    <lineage>
        <taxon>Bacteria</taxon>
        <taxon>Pseudomonadati</taxon>
        <taxon>Pseudomonadota</taxon>
        <taxon>Gammaproteobacteria</taxon>
        <taxon>Pseudomonadales</taxon>
        <taxon>Pseudomonadaceae</taxon>
        <taxon>Halopseudomonas</taxon>
    </lineage>
</organism>
<evidence type="ECO:0000256" key="2">
    <source>
        <dbReference type="ARBA" id="ARBA00022679"/>
    </source>
</evidence>
<dbReference type="CDD" id="cd02440">
    <property type="entry name" value="AdoMet_MTases"/>
    <property type="match status" value="1"/>
</dbReference>
<evidence type="ECO:0000256" key="1">
    <source>
        <dbReference type="ARBA" id="ARBA00022603"/>
    </source>
</evidence>